<protein>
    <submittedName>
        <fullName evidence="1">Uncharacterized protein</fullName>
    </submittedName>
</protein>
<proteinExistence type="predicted"/>
<dbReference type="AlphaFoldDB" id="A0A8J7MDQ0"/>
<dbReference type="Proteomes" id="UP000624703">
    <property type="component" value="Unassembled WGS sequence"/>
</dbReference>
<name>A0A8J7MDQ0_9BACT</name>
<comment type="caution">
    <text evidence="1">The sequence shown here is derived from an EMBL/GenBank/DDBJ whole genome shotgun (WGS) entry which is preliminary data.</text>
</comment>
<dbReference type="RefSeq" id="WP_200309998.1">
    <property type="nucleotide sequence ID" value="NZ_JAENIM010000009.1"/>
</dbReference>
<keyword evidence="2" id="KW-1185">Reference proteome</keyword>
<accession>A0A8J7MDQ0</accession>
<dbReference type="EMBL" id="JAENIM010000009">
    <property type="protein sequence ID" value="MBK1789964.1"/>
    <property type="molecule type" value="Genomic_DNA"/>
</dbReference>
<organism evidence="1 2">
    <name type="scientific">Persicirhabdus sediminis</name>
    <dbReference type="NCBI Taxonomy" id="454144"/>
    <lineage>
        <taxon>Bacteria</taxon>
        <taxon>Pseudomonadati</taxon>
        <taxon>Verrucomicrobiota</taxon>
        <taxon>Verrucomicrobiia</taxon>
        <taxon>Verrucomicrobiales</taxon>
        <taxon>Verrucomicrobiaceae</taxon>
        <taxon>Persicirhabdus</taxon>
    </lineage>
</organism>
<gene>
    <name evidence="1" type="ORF">JIN82_02210</name>
</gene>
<evidence type="ECO:0000313" key="1">
    <source>
        <dbReference type="EMBL" id="MBK1789964.1"/>
    </source>
</evidence>
<evidence type="ECO:0000313" key="2">
    <source>
        <dbReference type="Proteomes" id="UP000624703"/>
    </source>
</evidence>
<sequence>MKKQSLFISALWLLGMLCGLAQESSLRLHFRTFSLDKSIDSILCSQGEGMLQVGVPSSSRSQVYNYRGKRTMNFFEREHLNSLKEGEVPKPVAKVTLPQNSKYLLLLFRSLDEPRDGIKYEVTAINDDPGMFKNGSMMFMNLSKVSMYFAVGKGGKDKFIIKPGELKPYALKEGFSGNLEVKVAAKKGSSFETLMHSRLFPSKLARDLYFVSPKSNPGKGHKVSIKQLRENSKYGKLMLDKAKTSG</sequence>
<reference evidence="1" key="1">
    <citation type="submission" date="2021-01" db="EMBL/GenBank/DDBJ databases">
        <title>Modified the classification status of verrucomicrobia.</title>
        <authorList>
            <person name="Feng X."/>
        </authorList>
    </citation>
    <scope>NUCLEOTIDE SEQUENCE</scope>
    <source>
        <strain evidence="1">_KCTC 22039</strain>
    </source>
</reference>